<dbReference type="AlphaFoldDB" id="A0AAD6I9W3"/>
<name>A0AAD6I9W3_PENCN</name>
<keyword evidence="2" id="KW-1185">Reference proteome</keyword>
<reference evidence="1" key="1">
    <citation type="journal article" date="2023" name="IMA Fungus">
        <title>Comparative genomic study of the Penicillium genus elucidates a diverse pangenome and 15 lateral gene transfer events.</title>
        <authorList>
            <person name="Petersen C."/>
            <person name="Sorensen T."/>
            <person name="Nielsen M.R."/>
            <person name="Sondergaard T.E."/>
            <person name="Sorensen J.L."/>
            <person name="Fitzpatrick D.A."/>
            <person name="Frisvad J.C."/>
            <person name="Nielsen K.L."/>
        </authorList>
    </citation>
    <scope>NUCLEOTIDE SEQUENCE</scope>
    <source>
        <strain evidence="1">IBT 15450</strain>
    </source>
</reference>
<sequence>MANELVHGGDLLQKLSSLNRQRELPSDFKESIVEASLFQKPLGSHDALHTFQDMCKDNLHSLVAEAIDGAFRDPALRKSIETNWGLSYDFDHAKSQQDIIDKSAPYDLASWSIINCPTECFPYLLSRGAISPSAYSRTGESFFCLAVKSDHELESIDLLLSAMGNEHIFQPYMLSEPEDDRKTILQASIYNEPLFRACWKRVKSQPHPPQYSLGPQELGHICRFVDVELAEDLLQCEVDIAKPHQENPSPGWLELLCQSDASQMFDWFLGRGSAPPKWYLTYAAEHDCVHAVQWILGHTDDYDDWLRSSLVAAKRKEEKSADMLATILRSPLSKWKPNDRLRQDIAITIVDSMCDESEALYITLEDIYPENTSPASCEMIARREDIAIRKLHTLRDVGGGVSIVGLKVKSTAAGLYGLTEALGDLEP</sequence>
<organism evidence="1 2">
    <name type="scientific">Penicillium canescens</name>
    <dbReference type="NCBI Taxonomy" id="5083"/>
    <lineage>
        <taxon>Eukaryota</taxon>
        <taxon>Fungi</taxon>
        <taxon>Dikarya</taxon>
        <taxon>Ascomycota</taxon>
        <taxon>Pezizomycotina</taxon>
        <taxon>Eurotiomycetes</taxon>
        <taxon>Eurotiomycetidae</taxon>
        <taxon>Eurotiales</taxon>
        <taxon>Aspergillaceae</taxon>
        <taxon>Penicillium</taxon>
    </lineage>
</organism>
<proteinExistence type="predicted"/>
<dbReference type="InterPro" id="IPR036770">
    <property type="entry name" value="Ankyrin_rpt-contain_sf"/>
</dbReference>
<evidence type="ECO:0000313" key="1">
    <source>
        <dbReference type="EMBL" id="KAJ6038666.1"/>
    </source>
</evidence>
<dbReference type="Proteomes" id="UP001219568">
    <property type="component" value="Unassembled WGS sequence"/>
</dbReference>
<protein>
    <submittedName>
        <fullName evidence="1">Uncharacterized protein</fullName>
    </submittedName>
</protein>
<reference evidence="1" key="2">
    <citation type="submission" date="2023-01" db="EMBL/GenBank/DDBJ databases">
        <authorList>
            <person name="Petersen C."/>
        </authorList>
    </citation>
    <scope>NUCLEOTIDE SEQUENCE</scope>
    <source>
        <strain evidence="1">IBT 15450</strain>
    </source>
</reference>
<evidence type="ECO:0000313" key="2">
    <source>
        <dbReference type="Proteomes" id="UP001219568"/>
    </source>
</evidence>
<gene>
    <name evidence="1" type="ORF">N7460_007383</name>
</gene>
<dbReference type="Gene3D" id="1.25.40.20">
    <property type="entry name" value="Ankyrin repeat-containing domain"/>
    <property type="match status" value="1"/>
</dbReference>
<accession>A0AAD6I9W3</accession>
<dbReference type="EMBL" id="JAQJZL010000008">
    <property type="protein sequence ID" value="KAJ6038666.1"/>
    <property type="molecule type" value="Genomic_DNA"/>
</dbReference>
<comment type="caution">
    <text evidence="1">The sequence shown here is derived from an EMBL/GenBank/DDBJ whole genome shotgun (WGS) entry which is preliminary data.</text>
</comment>